<sequence length="138" mass="15896">MQTASQELGPVRSGKMGVGQILASGRDWLDERGKFAWIIAMILGFVFVWPVGLALLVYMIWSKRMFGCSKRSHAPRYYAPTTGNSAFDAYREQTLKRLEDEHREFNDFLAKLREAKDKAEFDQFMEKRGEKAETHDLA</sequence>
<gene>
    <name evidence="2" type="ORF">SAMN05660710_03058</name>
</gene>
<keyword evidence="1" id="KW-1133">Transmembrane helix</keyword>
<dbReference type="Proteomes" id="UP000199502">
    <property type="component" value="Unassembled WGS sequence"/>
</dbReference>
<proteinExistence type="predicted"/>
<dbReference type="STRING" id="336292.SAMN05660710_03058"/>
<accession>A0A1G5J8G6</accession>
<evidence type="ECO:0000313" key="3">
    <source>
        <dbReference type="Proteomes" id="UP000199502"/>
    </source>
</evidence>
<reference evidence="2 3" key="1">
    <citation type="submission" date="2016-10" db="EMBL/GenBank/DDBJ databases">
        <authorList>
            <person name="de Groot N.N."/>
        </authorList>
    </citation>
    <scope>NUCLEOTIDE SEQUENCE [LARGE SCALE GENOMIC DNA]</scope>
    <source>
        <strain evidence="2 3">CGMCC 1.8925</strain>
    </source>
</reference>
<dbReference type="Pfam" id="PF11014">
    <property type="entry name" value="DUF2852"/>
    <property type="match status" value="1"/>
</dbReference>
<keyword evidence="1" id="KW-0812">Transmembrane</keyword>
<keyword evidence="3" id="KW-1185">Reference proteome</keyword>
<protein>
    <recommendedName>
        <fullName evidence="4">DUF2852 domain-containing protein</fullName>
    </recommendedName>
</protein>
<dbReference type="AlphaFoldDB" id="A0A1G5J8G6"/>
<dbReference type="InterPro" id="IPR021273">
    <property type="entry name" value="DUF2852"/>
</dbReference>
<name>A0A1G5J8G6_9RHOB</name>
<keyword evidence="1" id="KW-0472">Membrane</keyword>
<organism evidence="2 3">
    <name type="scientific">Paracoccus tibetensis</name>
    <dbReference type="NCBI Taxonomy" id="336292"/>
    <lineage>
        <taxon>Bacteria</taxon>
        <taxon>Pseudomonadati</taxon>
        <taxon>Pseudomonadota</taxon>
        <taxon>Alphaproteobacteria</taxon>
        <taxon>Rhodobacterales</taxon>
        <taxon>Paracoccaceae</taxon>
        <taxon>Paracoccus</taxon>
    </lineage>
</organism>
<evidence type="ECO:0008006" key="4">
    <source>
        <dbReference type="Google" id="ProtNLM"/>
    </source>
</evidence>
<dbReference type="RefSeq" id="WP_425415699.1">
    <property type="nucleotide sequence ID" value="NZ_FMVT01000011.1"/>
</dbReference>
<evidence type="ECO:0000256" key="1">
    <source>
        <dbReference type="SAM" id="Phobius"/>
    </source>
</evidence>
<dbReference type="EMBL" id="FMVT01000011">
    <property type="protein sequence ID" value="SCY84663.1"/>
    <property type="molecule type" value="Genomic_DNA"/>
</dbReference>
<evidence type="ECO:0000313" key="2">
    <source>
        <dbReference type="EMBL" id="SCY84663.1"/>
    </source>
</evidence>
<feature type="transmembrane region" description="Helical" evidence="1">
    <location>
        <begin position="35"/>
        <end position="61"/>
    </location>
</feature>